<organism evidence="1 2">
    <name type="scientific">Bradyrhizobium lablabi</name>
    <dbReference type="NCBI Taxonomy" id="722472"/>
    <lineage>
        <taxon>Bacteria</taxon>
        <taxon>Pseudomonadati</taxon>
        <taxon>Pseudomonadota</taxon>
        <taxon>Alphaproteobacteria</taxon>
        <taxon>Hyphomicrobiales</taxon>
        <taxon>Nitrobacteraceae</taxon>
        <taxon>Bradyrhizobium</taxon>
    </lineage>
</organism>
<reference evidence="1 2" key="1">
    <citation type="submission" date="2014-03" db="EMBL/GenBank/DDBJ databases">
        <title>Bradyrhizobium valentinum sp. nov., isolated from effective nodules of Lupinus mariae-josephae, a lupine endemic of basic-lime soils in Eastern Spain.</title>
        <authorList>
            <person name="Duran D."/>
            <person name="Rey L."/>
            <person name="Navarro A."/>
            <person name="Busquets A."/>
            <person name="Imperial J."/>
            <person name="Ruiz-Argueso T."/>
        </authorList>
    </citation>
    <scope>NUCLEOTIDE SEQUENCE [LARGE SCALE GENOMIC DNA]</scope>
    <source>
        <strain evidence="1 2">CCBAU 23086</strain>
    </source>
</reference>
<dbReference type="AlphaFoldDB" id="A0A0R3MVR1"/>
<proteinExistence type="predicted"/>
<sequence>MNINTATQHQGVIAWDGAASYPIDIRQHVSFSFTFKATADLPVDAVFHVQAAPPNSADPCTPGAFVDVPEVLTCVAPYGAAGATQSGFTIPAGTKKGSICTATLPCRPDAFIQLVATAGGAAVEAVAVLSGPR</sequence>
<evidence type="ECO:0000313" key="1">
    <source>
        <dbReference type="EMBL" id="KRR21350.1"/>
    </source>
</evidence>
<name>A0A0R3MVR1_9BRAD</name>
<accession>A0A0R3MVR1</accession>
<dbReference type="Proteomes" id="UP000051660">
    <property type="component" value="Unassembled WGS sequence"/>
</dbReference>
<protein>
    <submittedName>
        <fullName evidence="1">Uncharacterized protein</fullName>
    </submittedName>
</protein>
<dbReference type="EMBL" id="LLYB01000081">
    <property type="protein sequence ID" value="KRR21350.1"/>
    <property type="molecule type" value="Genomic_DNA"/>
</dbReference>
<evidence type="ECO:0000313" key="2">
    <source>
        <dbReference type="Proteomes" id="UP000051660"/>
    </source>
</evidence>
<dbReference type="OrthoDB" id="9968367at2"/>
<dbReference type="RefSeq" id="WP_057859808.1">
    <property type="nucleotide sequence ID" value="NZ_LLYB01000081.1"/>
</dbReference>
<comment type="caution">
    <text evidence="1">The sequence shown here is derived from an EMBL/GenBank/DDBJ whole genome shotgun (WGS) entry which is preliminary data.</text>
</comment>
<gene>
    <name evidence="1" type="ORF">CQ14_06790</name>
</gene>